<dbReference type="Proteomes" id="UP000005206">
    <property type="component" value="Unassembled WGS sequence"/>
</dbReference>
<dbReference type="HOGENOM" id="CLU_047750_0_0_1"/>
<dbReference type="GeneID" id="9667026"/>
<evidence type="ECO:0008006" key="3">
    <source>
        <dbReference type="Google" id="ProtNLM"/>
    </source>
</evidence>
<proteinExistence type="predicted"/>
<keyword evidence="2" id="KW-1185">Reference proteome</keyword>
<dbReference type="eggNOG" id="ENOG502SN3Z">
    <property type="taxonomic scope" value="Eukaryota"/>
</dbReference>
<organism evidence="1 2">
    <name type="scientific">Fusarium vanettenii (strain ATCC MYA-4622 / CBS 123669 / FGSC 9596 / NRRL 45880 / 77-13-4)</name>
    <name type="common">Fusarium solani subsp. pisi</name>
    <dbReference type="NCBI Taxonomy" id="660122"/>
    <lineage>
        <taxon>Eukaryota</taxon>
        <taxon>Fungi</taxon>
        <taxon>Dikarya</taxon>
        <taxon>Ascomycota</taxon>
        <taxon>Pezizomycotina</taxon>
        <taxon>Sordariomycetes</taxon>
        <taxon>Hypocreomycetidae</taxon>
        <taxon>Hypocreales</taxon>
        <taxon>Nectriaceae</taxon>
        <taxon>Fusarium</taxon>
        <taxon>Fusarium solani species complex</taxon>
        <taxon>Fusarium vanettenii</taxon>
    </lineage>
</organism>
<accession>C7ZQB2</accession>
<dbReference type="KEGG" id="nhe:NECHADRAFT_89129"/>
<name>C7ZQB2_FUSV7</name>
<evidence type="ECO:0000313" key="1">
    <source>
        <dbReference type="EMBL" id="EEU33790.1"/>
    </source>
</evidence>
<dbReference type="InParanoid" id="C7ZQB2"/>
<gene>
    <name evidence="1" type="ORF">NECHADRAFT_89129</name>
</gene>
<reference evidence="1 2" key="1">
    <citation type="journal article" date="2009" name="PLoS Genet.">
        <title>The genome of Nectria haematococca: contribution of supernumerary chromosomes to gene expansion.</title>
        <authorList>
            <person name="Coleman J.J."/>
            <person name="Rounsley S.D."/>
            <person name="Rodriguez-Carres M."/>
            <person name="Kuo A."/>
            <person name="Wasmann C.C."/>
            <person name="Grimwood J."/>
            <person name="Schmutz J."/>
            <person name="Taga M."/>
            <person name="White G.J."/>
            <person name="Zhou S."/>
            <person name="Schwartz D.C."/>
            <person name="Freitag M."/>
            <person name="Ma L.J."/>
            <person name="Danchin E.G."/>
            <person name="Henrissat B."/>
            <person name="Coutinho P.M."/>
            <person name="Nelson D.R."/>
            <person name="Straney D."/>
            <person name="Napoli C.A."/>
            <person name="Barker B.M."/>
            <person name="Gribskov M."/>
            <person name="Rep M."/>
            <person name="Kroken S."/>
            <person name="Molnar I."/>
            <person name="Rensing C."/>
            <person name="Kennell J.C."/>
            <person name="Zamora J."/>
            <person name="Farman M.L."/>
            <person name="Selker E.U."/>
            <person name="Salamov A."/>
            <person name="Shapiro H."/>
            <person name="Pangilinan J."/>
            <person name="Lindquist E."/>
            <person name="Lamers C."/>
            <person name="Grigoriev I.V."/>
            <person name="Geiser D.M."/>
            <person name="Covert S.F."/>
            <person name="Temporini E."/>
            <person name="Vanetten H.D."/>
        </authorList>
    </citation>
    <scope>NUCLEOTIDE SEQUENCE [LARGE SCALE GENOMIC DNA]</scope>
    <source>
        <strain evidence="2">ATCC MYA-4622 / CBS 123669 / FGSC 9596 / NRRL 45880 / 77-13-4</strain>
    </source>
</reference>
<protein>
    <recommendedName>
        <fullName evidence="3">F-box domain-containing protein</fullName>
    </recommendedName>
</protein>
<sequence length="466" mass="53300">MALFVDCPQEIVDSILQWLSPKDIRALCLVDKSRCTAAQPRLYFRIEWEWAAKVPPVDLLLRTLLEKPALGECVQSVILKGVDIPGQYCCPATPAKPQFDDGGVDDLVAFVKSRELPRRYTNHWIKGLRSSRSTLKMDAYIACLLAMLPNLGFLKLEPGFAVRSKLSSRMFRAALSVFPRQHRPKLPHFEQLRDVAHLRRIASIPFGRSKGADLLTPFLYLPKVHQVSACIDNTPYWRWPERKPALETLTTLNLAFIHAKHLGTILSETKNLQALRWDWRGWPYTQSTDGHWISLDEIMAALQHVQETLIELKVLGSCNYLSYHRRTVRLTGSLQGMVSFKKLKTLEIPLAFLAGLAAPDQPTQIGESLPVTVEHVALTDDFCKTNDWQGQQQLEVFSLWMDNLKNTTSRLQRFVWVTLLRDTVVEWHSKSVLTTRLLDACGRAGVEFEIDPRYGNFERKHYLGWD</sequence>
<dbReference type="EMBL" id="GG698987">
    <property type="protein sequence ID" value="EEU33790.1"/>
    <property type="molecule type" value="Genomic_DNA"/>
</dbReference>
<evidence type="ECO:0000313" key="2">
    <source>
        <dbReference type="Proteomes" id="UP000005206"/>
    </source>
</evidence>
<dbReference type="VEuPathDB" id="FungiDB:NECHADRAFT_89129"/>
<dbReference type="AlphaFoldDB" id="C7ZQB2"/>
<dbReference type="OrthoDB" id="4191831at2759"/>
<dbReference type="OMA" id="ESRLMGM"/>
<dbReference type="RefSeq" id="XP_003039503.1">
    <property type="nucleotide sequence ID" value="XM_003039457.1"/>
</dbReference>